<dbReference type="InterPro" id="IPR036388">
    <property type="entry name" value="WH-like_DNA-bd_sf"/>
</dbReference>
<organism evidence="5 6">
    <name type="scientific">Fulvimarina pelagi HTCC2506</name>
    <dbReference type="NCBI Taxonomy" id="314231"/>
    <lineage>
        <taxon>Bacteria</taxon>
        <taxon>Pseudomonadati</taxon>
        <taxon>Pseudomonadota</taxon>
        <taxon>Alphaproteobacteria</taxon>
        <taxon>Hyphomicrobiales</taxon>
        <taxon>Aurantimonadaceae</taxon>
        <taxon>Fulvimarina</taxon>
    </lineage>
</organism>
<evidence type="ECO:0000256" key="2">
    <source>
        <dbReference type="ARBA" id="ARBA00023125"/>
    </source>
</evidence>
<reference evidence="5 6" key="1">
    <citation type="journal article" date="2010" name="J. Bacteriol.">
        <title>Genome sequence of Fulvimarina pelagi HTCC2506T, a Mn(II)-oxidizing alphaproteobacterium possessing an aerobic anoxygenic photosynthetic gene cluster and Xanthorhodopsin.</title>
        <authorList>
            <person name="Kang I."/>
            <person name="Oh H.M."/>
            <person name="Lim S.I."/>
            <person name="Ferriera S."/>
            <person name="Giovannoni S.J."/>
            <person name="Cho J.C."/>
        </authorList>
    </citation>
    <scope>NUCLEOTIDE SEQUENCE [LARGE SCALE GENOMIC DNA]</scope>
    <source>
        <strain evidence="5 6">HTCC2506</strain>
    </source>
</reference>
<keyword evidence="3" id="KW-0804">Transcription</keyword>
<dbReference type="RefSeq" id="WP_007067276.1">
    <property type="nucleotide sequence ID" value="NZ_DS022272.1"/>
</dbReference>
<evidence type="ECO:0000313" key="6">
    <source>
        <dbReference type="Proteomes" id="UP000004310"/>
    </source>
</evidence>
<accession>Q0G4W2</accession>
<dbReference type="Pfam" id="PF01047">
    <property type="entry name" value="MarR"/>
    <property type="match status" value="1"/>
</dbReference>
<comment type="caution">
    <text evidence="5">The sequence shown here is derived from an EMBL/GenBank/DDBJ whole genome shotgun (WGS) entry which is preliminary data.</text>
</comment>
<feature type="domain" description="HTH marR-type" evidence="4">
    <location>
        <begin position="5"/>
        <end position="137"/>
    </location>
</feature>
<name>Q0G4W2_9HYPH</name>
<evidence type="ECO:0000259" key="4">
    <source>
        <dbReference type="PROSITE" id="PS50995"/>
    </source>
</evidence>
<proteinExistence type="predicted"/>
<sequence length="150" mass="16405">MAQGKKDVMAQLARTSRAMRAASGQELGALGLHPGQDTVLTAISENEGITLKDLAILLSVRPPTVTKTIARLSAQGFVEKRLASSDTRQSCAFLTVEGRMAAKKLKSLRKQLRRTALRGLSEKQQKTFLKLLKRVETNLGLMPENTSEET</sequence>
<keyword evidence="6" id="KW-1185">Reference proteome</keyword>
<dbReference type="HOGENOM" id="CLU_083287_18_7_5"/>
<dbReference type="STRING" id="217511.GCA_001463845_00886"/>
<gene>
    <name evidence="5" type="ORF">FP2506_10671</name>
</gene>
<dbReference type="InterPro" id="IPR036390">
    <property type="entry name" value="WH_DNA-bd_sf"/>
</dbReference>
<dbReference type="Gene3D" id="1.10.10.10">
    <property type="entry name" value="Winged helix-like DNA-binding domain superfamily/Winged helix DNA-binding domain"/>
    <property type="match status" value="1"/>
</dbReference>
<keyword evidence="1" id="KW-0805">Transcription regulation</keyword>
<dbReference type="PANTHER" id="PTHR42756:SF1">
    <property type="entry name" value="TRANSCRIPTIONAL REPRESSOR OF EMRAB OPERON"/>
    <property type="match status" value="1"/>
</dbReference>
<evidence type="ECO:0000256" key="3">
    <source>
        <dbReference type="ARBA" id="ARBA00023163"/>
    </source>
</evidence>
<dbReference type="eggNOG" id="COG1846">
    <property type="taxonomic scope" value="Bacteria"/>
</dbReference>
<protein>
    <recommendedName>
        <fullName evidence="4">HTH marR-type domain-containing protein</fullName>
    </recommendedName>
</protein>
<dbReference type="Proteomes" id="UP000004310">
    <property type="component" value="Unassembled WGS sequence"/>
</dbReference>
<dbReference type="InterPro" id="IPR000835">
    <property type="entry name" value="HTH_MarR-typ"/>
</dbReference>
<evidence type="ECO:0000256" key="1">
    <source>
        <dbReference type="ARBA" id="ARBA00023015"/>
    </source>
</evidence>
<dbReference type="EMBL" id="AATP01000001">
    <property type="protein sequence ID" value="EAU43302.1"/>
    <property type="molecule type" value="Genomic_DNA"/>
</dbReference>
<dbReference type="SUPFAM" id="SSF46785">
    <property type="entry name" value="Winged helix' DNA-binding domain"/>
    <property type="match status" value="1"/>
</dbReference>
<evidence type="ECO:0000313" key="5">
    <source>
        <dbReference type="EMBL" id="EAU43302.1"/>
    </source>
</evidence>
<dbReference type="GO" id="GO:0003700">
    <property type="term" value="F:DNA-binding transcription factor activity"/>
    <property type="evidence" value="ECO:0007669"/>
    <property type="project" value="InterPro"/>
</dbReference>
<keyword evidence="2" id="KW-0238">DNA-binding</keyword>
<dbReference type="PROSITE" id="PS50995">
    <property type="entry name" value="HTH_MARR_2"/>
    <property type="match status" value="1"/>
</dbReference>
<dbReference type="SMART" id="SM00347">
    <property type="entry name" value="HTH_MARR"/>
    <property type="match status" value="1"/>
</dbReference>
<dbReference type="GO" id="GO:0003677">
    <property type="term" value="F:DNA binding"/>
    <property type="evidence" value="ECO:0007669"/>
    <property type="project" value="UniProtKB-KW"/>
</dbReference>
<dbReference type="AlphaFoldDB" id="Q0G4W2"/>
<dbReference type="PANTHER" id="PTHR42756">
    <property type="entry name" value="TRANSCRIPTIONAL REGULATOR, MARR"/>
    <property type="match status" value="1"/>
</dbReference>